<keyword evidence="7" id="KW-0961">Cell wall biogenesis/degradation</keyword>
<comment type="subcellular location">
    <subcellularLocation>
        <location evidence="7">Cell membrane</location>
        <topology evidence="7">Multi-pass membrane protein</topology>
    </subcellularLocation>
    <subcellularLocation>
        <location evidence="1">Membrane</location>
        <topology evidence="1">Multi-pass membrane protein</topology>
    </subcellularLocation>
</comment>
<evidence type="ECO:0000256" key="5">
    <source>
        <dbReference type="ARBA" id="ARBA00022989"/>
    </source>
</evidence>
<dbReference type="HAMAP" id="MF_00038">
    <property type="entry name" value="MraY"/>
    <property type="match status" value="1"/>
</dbReference>
<evidence type="ECO:0000256" key="6">
    <source>
        <dbReference type="ARBA" id="ARBA00023136"/>
    </source>
</evidence>
<keyword evidence="7" id="KW-1003">Cell membrane</keyword>
<sequence length="378" mass="40056">MIAIIIAGASALVLSILGTPLYIRLLVARRYGQFIRDDGPTSHSTKRGTPTMGGVAIILATIIGYLLGHLDFSGPSLIGWRAPSTSGLLVLFLMAGLGLVGFLDDFLKISKQRSLGLRARDKLIGQGLVATVFAVLALVLPDGEGSSPASTRISFVRDLPWADLSFSHWQGPALLGTIVGIILFAIWVNFLVAAWSNGVNLTDGLDGLATGATILFAGTYVLICFWQARQSCPEGFELANCYTAPAPLDVAVVCSAIVGACIGFLWWNTSPAKIFMGDTGSLGLGGALAGITIVSRTELLGAIIGGLFVIISLSVIIQVASFKMTGKRVFRMAPLQHHFELKGWNEVTIVVRFWIVAGILALAGLGIFYVDALPRLVS</sequence>
<feature type="transmembrane region" description="Helical" evidence="7">
    <location>
        <begin position="248"/>
        <end position="267"/>
    </location>
</feature>
<evidence type="ECO:0000313" key="9">
    <source>
        <dbReference type="EMBL" id="UYG15565.1"/>
    </source>
</evidence>
<feature type="transmembrane region" description="Helical" evidence="7">
    <location>
        <begin position="123"/>
        <end position="140"/>
    </location>
</feature>
<evidence type="ECO:0000313" key="10">
    <source>
        <dbReference type="Proteomes" id="UP001164305"/>
    </source>
</evidence>
<protein>
    <recommendedName>
        <fullName evidence="7 8">Phospho-N-acetylmuramoyl-pentapeptide-transferase</fullName>
        <ecNumber evidence="7 8">2.7.8.13</ecNumber>
    </recommendedName>
    <alternativeName>
        <fullName evidence="7">UDP-MurNAc-pentapeptide phosphotransferase</fullName>
    </alternativeName>
</protein>
<feature type="transmembrane region" description="Helical" evidence="7">
    <location>
        <begin position="48"/>
        <end position="67"/>
    </location>
</feature>
<comment type="pathway">
    <text evidence="7">Cell wall biogenesis; peptidoglycan biosynthesis.</text>
</comment>
<keyword evidence="4 7" id="KW-0812">Transmembrane</keyword>
<evidence type="ECO:0000256" key="1">
    <source>
        <dbReference type="ARBA" id="ARBA00004141"/>
    </source>
</evidence>
<dbReference type="Pfam" id="PF00953">
    <property type="entry name" value="Glycos_transf_4"/>
    <property type="match status" value="1"/>
</dbReference>
<keyword evidence="7" id="KW-0573">Peptidoglycan synthesis</keyword>
<dbReference type="InterPro" id="IPR000715">
    <property type="entry name" value="Glycosyl_transferase_4"/>
</dbReference>
<dbReference type="PROSITE" id="PS01347">
    <property type="entry name" value="MRAY_1"/>
    <property type="match status" value="1"/>
</dbReference>
<dbReference type="EC" id="2.7.8.13" evidence="7 8"/>
<keyword evidence="7" id="KW-0131">Cell cycle</keyword>
<feature type="transmembrane region" description="Helical" evidence="7">
    <location>
        <begin position="299"/>
        <end position="322"/>
    </location>
</feature>
<accession>A0ABY6FXC0</accession>
<keyword evidence="5 7" id="KW-1133">Transmembrane helix</keyword>
<evidence type="ECO:0000256" key="3">
    <source>
        <dbReference type="ARBA" id="ARBA00022679"/>
    </source>
</evidence>
<keyword evidence="10" id="KW-1185">Reference proteome</keyword>
<feature type="transmembrane region" description="Helical" evidence="7">
    <location>
        <begin position="87"/>
        <end position="103"/>
    </location>
</feature>
<reference evidence="9" key="1">
    <citation type="submission" date="2022-10" db="EMBL/GenBank/DDBJ databases">
        <title>Whole-Genome Sequencing of Brachybacterium huguangmaarense BRM-3, Isolated from Betula schmidtii.</title>
        <authorList>
            <person name="Haam D."/>
        </authorList>
    </citation>
    <scope>NUCLEOTIDE SEQUENCE</scope>
    <source>
        <strain evidence="9">BRM-3</strain>
    </source>
</reference>
<organism evidence="9 10">
    <name type="scientific">Brachybacterium huguangmaarense</name>
    <dbReference type="NCBI Taxonomy" id="1652028"/>
    <lineage>
        <taxon>Bacteria</taxon>
        <taxon>Bacillati</taxon>
        <taxon>Actinomycetota</taxon>
        <taxon>Actinomycetes</taxon>
        <taxon>Micrococcales</taxon>
        <taxon>Dermabacteraceae</taxon>
        <taxon>Brachybacterium</taxon>
    </lineage>
</organism>
<feature type="transmembrane region" description="Helical" evidence="7">
    <location>
        <begin position="173"/>
        <end position="195"/>
    </location>
</feature>
<dbReference type="Pfam" id="PF10555">
    <property type="entry name" value="MraY_sig1"/>
    <property type="match status" value="1"/>
</dbReference>
<dbReference type="GO" id="GO:0016740">
    <property type="term" value="F:transferase activity"/>
    <property type="evidence" value="ECO:0007669"/>
    <property type="project" value="UniProtKB-KW"/>
</dbReference>
<dbReference type="PANTHER" id="PTHR22926">
    <property type="entry name" value="PHOSPHO-N-ACETYLMURAMOYL-PENTAPEPTIDE-TRANSFERASE"/>
    <property type="match status" value="1"/>
</dbReference>
<dbReference type="RefSeq" id="WP_263592779.1">
    <property type="nucleotide sequence ID" value="NZ_CP107020.1"/>
</dbReference>
<keyword evidence="3 7" id="KW-0808">Transferase</keyword>
<evidence type="ECO:0000256" key="2">
    <source>
        <dbReference type="ARBA" id="ARBA00005583"/>
    </source>
</evidence>
<keyword evidence="7" id="KW-0132">Cell division</keyword>
<dbReference type="Proteomes" id="UP001164305">
    <property type="component" value="Chromosome"/>
</dbReference>
<feature type="transmembrane region" description="Helical" evidence="7">
    <location>
        <begin position="207"/>
        <end position="228"/>
    </location>
</feature>
<dbReference type="NCBIfam" id="TIGR00445">
    <property type="entry name" value="mraY"/>
    <property type="match status" value="1"/>
</dbReference>
<dbReference type="PROSITE" id="PS01348">
    <property type="entry name" value="MRAY_2"/>
    <property type="match status" value="1"/>
</dbReference>
<keyword evidence="7" id="KW-0133">Cell shape</keyword>
<evidence type="ECO:0000256" key="7">
    <source>
        <dbReference type="HAMAP-Rule" id="MF_00038"/>
    </source>
</evidence>
<dbReference type="EMBL" id="CP107020">
    <property type="protein sequence ID" value="UYG15565.1"/>
    <property type="molecule type" value="Genomic_DNA"/>
</dbReference>
<keyword evidence="7" id="KW-0460">Magnesium</keyword>
<dbReference type="InterPro" id="IPR003524">
    <property type="entry name" value="PNAcMuramoyl-5peptid_Trfase"/>
</dbReference>
<dbReference type="InterPro" id="IPR018480">
    <property type="entry name" value="PNAcMuramoyl-5peptid_Trfase_CS"/>
</dbReference>
<dbReference type="CDD" id="cd06852">
    <property type="entry name" value="GT_MraY"/>
    <property type="match status" value="1"/>
</dbReference>
<keyword evidence="6 7" id="KW-0472">Membrane</keyword>
<name>A0ABY6FXC0_9MICO</name>
<evidence type="ECO:0000256" key="4">
    <source>
        <dbReference type="ARBA" id="ARBA00022692"/>
    </source>
</evidence>
<comment type="function">
    <text evidence="7">Catalyzes the initial step of the lipid cycle reactions in the biosynthesis of the cell wall peptidoglycan: transfers peptidoglycan precursor phospho-MurNAc-pentapeptide from UDP-MurNAc-pentapeptide onto the lipid carrier undecaprenyl phosphate, yielding undecaprenyl-pyrophosphoryl-MurNAc-pentapeptide, known as lipid I.</text>
</comment>
<dbReference type="PANTHER" id="PTHR22926:SF5">
    <property type="entry name" value="PHOSPHO-N-ACETYLMURAMOYL-PENTAPEPTIDE-TRANSFERASE HOMOLOG"/>
    <property type="match status" value="1"/>
</dbReference>
<keyword evidence="7" id="KW-0479">Metal-binding</keyword>
<comment type="similarity">
    <text evidence="2 7">Belongs to the glycosyltransferase 4 family. MraY subfamily.</text>
</comment>
<feature type="transmembrane region" description="Helical" evidence="7">
    <location>
        <begin position="6"/>
        <end position="27"/>
    </location>
</feature>
<comment type="catalytic activity">
    <reaction evidence="7">
        <text>UDP-N-acetyl-alpha-D-muramoyl-L-alanyl-gamma-D-glutamyl-meso-2,6-diaminopimeloyl-D-alanyl-D-alanine + di-trans,octa-cis-undecaprenyl phosphate = di-trans,octa-cis-undecaprenyl diphospho-N-acetyl-alpha-D-muramoyl-L-alanyl-D-glutamyl-meso-2,6-diaminopimeloyl-D-alanyl-D-alanine + UMP</text>
        <dbReference type="Rhea" id="RHEA:28386"/>
        <dbReference type="ChEBI" id="CHEBI:57865"/>
        <dbReference type="ChEBI" id="CHEBI:60392"/>
        <dbReference type="ChEBI" id="CHEBI:61386"/>
        <dbReference type="ChEBI" id="CHEBI:61387"/>
        <dbReference type="EC" id="2.7.8.13"/>
    </reaction>
</comment>
<comment type="cofactor">
    <cofactor evidence="7">
        <name>Mg(2+)</name>
        <dbReference type="ChEBI" id="CHEBI:18420"/>
    </cofactor>
</comment>
<gene>
    <name evidence="7 9" type="primary">mraY</name>
    <name evidence="9" type="ORF">BRM3_07850</name>
</gene>
<evidence type="ECO:0000256" key="8">
    <source>
        <dbReference type="NCBIfam" id="TIGR00445"/>
    </source>
</evidence>
<feature type="transmembrane region" description="Helical" evidence="7">
    <location>
        <begin position="274"/>
        <end position="293"/>
    </location>
</feature>
<proteinExistence type="inferred from homology"/>
<feature type="transmembrane region" description="Helical" evidence="7">
    <location>
        <begin position="349"/>
        <end position="370"/>
    </location>
</feature>